<dbReference type="EMBL" id="AGNL01020617">
    <property type="protein sequence ID" value="EJK60882.1"/>
    <property type="molecule type" value="Genomic_DNA"/>
</dbReference>
<proteinExistence type="predicted"/>
<organism evidence="2 3">
    <name type="scientific">Thalassiosira oceanica</name>
    <name type="common">Marine diatom</name>
    <dbReference type="NCBI Taxonomy" id="159749"/>
    <lineage>
        <taxon>Eukaryota</taxon>
        <taxon>Sar</taxon>
        <taxon>Stramenopiles</taxon>
        <taxon>Ochrophyta</taxon>
        <taxon>Bacillariophyta</taxon>
        <taxon>Coscinodiscophyceae</taxon>
        <taxon>Thalassiosirophycidae</taxon>
        <taxon>Thalassiosirales</taxon>
        <taxon>Thalassiosiraceae</taxon>
        <taxon>Thalassiosira</taxon>
    </lineage>
</organism>
<evidence type="ECO:0000256" key="1">
    <source>
        <dbReference type="SAM" id="MobiDB-lite"/>
    </source>
</evidence>
<name>K0SRC3_THAOC</name>
<dbReference type="AlphaFoldDB" id="K0SRC3"/>
<accession>K0SRC3</accession>
<evidence type="ECO:0000313" key="3">
    <source>
        <dbReference type="Proteomes" id="UP000266841"/>
    </source>
</evidence>
<protein>
    <submittedName>
        <fullName evidence="2">Uncharacterized protein</fullName>
    </submittedName>
</protein>
<keyword evidence="3" id="KW-1185">Reference proteome</keyword>
<evidence type="ECO:0000313" key="2">
    <source>
        <dbReference type="EMBL" id="EJK60882.1"/>
    </source>
</evidence>
<feature type="region of interest" description="Disordered" evidence="1">
    <location>
        <begin position="108"/>
        <end position="128"/>
    </location>
</feature>
<feature type="region of interest" description="Disordered" evidence="1">
    <location>
        <begin position="1"/>
        <end position="23"/>
    </location>
</feature>
<gene>
    <name evidence="2" type="ORF">THAOC_18705</name>
</gene>
<sequence length="128" mass="13837">MGELAKSVSSKPSPAPVAPEAEKPKAQFVPAVDEAKVAGSWAVKEAFQRALLSARLANDAQAKAFVVNSEKSENLTESQFASLSQMVQEEVFKPSAFSQQKAFANNNRKTSLFPEKKGSSLSRLLHND</sequence>
<reference evidence="2 3" key="1">
    <citation type="journal article" date="2012" name="Genome Biol.">
        <title>Genome and low-iron response of an oceanic diatom adapted to chronic iron limitation.</title>
        <authorList>
            <person name="Lommer M."/>
            <person name="Specht M."/>
            <person name="Roy A.S."/>
            <person name="Kraemer L."/>
            <person name="Andreson R."/>
            <person name="Gutowska M.A."/>
            <person name="Wolf J."/>
            <person name="Bergner S.V."/>
            <person name="Schilhabel M.B."/>
            <person name="Klostermeier U.C."/>
            <person name="Beiko R.G."/>
            <person name="Rosenstiel P."/>
            <person name="Hippler M."/>
            <person name="Laroche J."/>
        </authorList>
    </citation>
    <scope>NUCLEOTIDE SEQUENCE [LARGE SCALE GENOMIC DNA]</scope>
    <source>
        <strain evidence="2 3">CCMP1005</strain>
    </source>
</reference>
<comment type="caution">
    <text evidence="2">The sequence shown here is derived from an EMBL/GenBank/DDBJ whole genome shotgun (WGS) entry which is preliminary data.</text>
</comment>
<feature type="compositionally biased region" description="Low complexity" evidence="1">
    <location>
        <begin position="1"/>
        <end position="12"/>
    </location>
</feature>
<dbReference type="Proteomes" id="UP000266841">
    <property type="component" value="Unassembled WGS sequence"/>
</dbReference>